<dbReference type="Proteomes" id="UP001139700">
    <property type="component" value="Unassembled WGS sequence"/>
</dbReference>
<dbReference type="AlphaFoldDB" id="A0A9X1T9R5"/>
<evidence type="ECO:0000313" key="2">
    <source>
        <dbReference type="EMBL" id="MCF0041585.1"/>
    </source>
</evidence>
<sequence>MSTVMLGLAYIQQLILSHIDFGPTMLMVEVRAILINLVFYMFLNMLQQNYENQHVSMELERFRNDNLSAQYDLLNSR</sequence>
<organism evidence="2 3">
    <name type="scientific">Dyadobacter fanqingshengii</name>
    <dbReference type="NCBI Taxonomy" id="2906443"/>
    <lineage>
        <taxon>Bacteria</taxon>
        <taxon>Pseudomonadati</taxon>
        <taxon>Bacteroidota</taxon>
        <taxon>Cytophagia</taxon>
        <taxon>Cytophagales</taxon>
        <taxon>Spirosomataceae</taxon>
        <taxon>Dyadobacter</taxon>
    </lineage>
</organism>
<name>A0A9X1T9R5_9BACT</name>
<evidence type="ECO:0000256" key="1">
    <source>
        <dbReference type="SAM" id="Phobius"/>
    </source>
</evidence>
<feature type="transmembrane region" description="Helical" evidence="1">
    <location>
        <begin position="24"/>
        <end position="43"/>
    </location>
</feature>
<evidence type="ECO:0000313" key="3">
    <source>
        <dbReference type="Proteomes" id="UP001139700"/>
    </source>
</evidence>
<keyword evidence="1" id="KW-0812">Transmembrane</keyword>
<accession>A0A9X1T9R5</accession>
<gene>
    <name evidence="2" type="ORF">LXM24_15880</name>
</gene>
<keyword evidence="1" id="KW-0472">Membrane</keyword>
<dbReference type="EMBL" id="JAJTTA010000002">
    <property type="protein sequence ID" value="MCF0041585.1"/>
    <property type="molecule type" value="Genomic_DNA"/>
</dbReference>
<reference evidence="2" key="1">
    <citation type="submission" date="2021-12" db="EMBL/GenBank/DDBJ databases">
        <title>Novel species in genus Dyadobacter.</title>
        <authorList>
            <person name="Ma C."/>
        </authorList>
    </citation>
    <scope>NUCLEOTIDE SEQUENCE</scope>
    <source>
        <strain evidence="2">CY399</strain>
    </source>
</reference>
<comment type="caution">
    <text evidence="2">The sequence shown here is derived from an EMBL/GenBank/DDBJ whole genome shotgun (WGS) entry which is preliminary data.</text>
</comment>
<keyword evidence="3" id="KW-1185">Reference proteome</keyword>
<keyword evidence="1" id="KW-1133">Transmembrane helix</keyword>
<proteinExistence type="predicted"/>
<protein>
    <submittedName>
        <fullName evidence="2">Uncharacterized protein</fullName>
    </submittedName>
</protein>
<dbReference type="RefSeq" id="WP_234614403.1">
    <property type="nucleotide sequence ID" value="NZ_CP098806.1"/>
</dbReference>